<proteinExistence type="predicted"/>
<evidence type="ECO:0000313" key="1">
    <source>
        <dbReference type="EMBL" id="MCD7452569.1"/>
    </source>
</evidence>
<gene>
    <name evidence="1" type="ORF">HAX54_017487</name>
</gene>
<organism evidence="1 2">
    <name type="scientific">Datura stramonium</name>
    <name type="common">Jimsonweed</name>
    <name type="synonym">Common thornapple</name>
    <dbReference type="NCBI Taxonomy" id="4076"/>
    <lineage>
        <taxon>Eukaryota</taxon>
        <taxon>Viridiplantae</taxon>
        <taxon>Streptophyta</taxon>
        <taxon>Embryophyta</taxon>
        <taxon>Tracheophyta</taxon>
        <taxon>Spermatophyta</taxon>
        <taxon>Magnoliopsida</taxon>
        <taxon>eudicotyledons</taxon>
        <taxon>Gunneridae</taxon>
        <taxon>Pentapetalae</taxon>
        <taxon>asterids</taxon>
        <taxon>lamiids</taxon>
        <taxon>Solanales</taxon>
        <taxon>Solanaceae</taxon>
        <taxon>Solanoideae</taxon>
        <taxon>Datureae</taxon>
        <taxon>Datura</taxon>
    </lineage>
</organism>
<name>A0ABS8S0J5_DATST</name>
<feature type="non-terminal residue" evidence="1">
    <location>
        <position position="1"/>
    </location>
</feature>
<comment type="caution">
    <text evidence="1">The sequence shown here is derived from an EMBL/GenBank/DDBJ whole genome shotgun (WGS) entry which is preliminary data.</text>
</comment>
<keyword evidence="2" id="KW-1185">Reference proteome</keyword>
<feature type="non-terminal residue" evidence="1">
    <location>
        <position position="58"/>
    </location>
</feature>
<reference evidence="1 2" key="1">
    <citation type="journal article" date="2021" name="BMC Genomics">
        <title>Datura genome reveals duplications of psychoactive alkaloid biosynthetic genes and high mutation rate following tissue culture.</title>
        <authorList>
            <person name="Rajewski A."/>
            <person name="Carter-House D."/>
            <person name="Stajich J."/>
            <person name="Litt A."/>
        </authorList>
    </citation>
    <scope>NUCLEOTIDE SEQUENCE [LARGE SCALE GENOMIC DNA]</scope>
    <source>
        <strain evidence="1">AR-01</strain>
    </source>
</reference>
<dbReference type="Proteomes" id="UP000823775">
    <property type="component" value="Unassembled WGS sequence"/>
</dbReference>
<dbReference type="EMBL" id="JACEIK010000216">
    <property type="protein sequence ID" value="MCD7452569.1"/>
    <property type="molecule type" value="Genomic_DNA"/>
</dbReference>
<evidence type="ECO:0000313" key="2">
    <source>
        <dbReference type="Proteomes" id="UP000823775"/>
    </source>
</evidence>
<protein>
    <submittedName>
        <fullName evidence="1">Uncharacterized protein</fullName>
    </submittedName>
</protein>
<accession>A0ABS8S0J5</accession>
<sequence length="58" mass="6161">GLTLKGMEVLAMLRQLIGQVQELLQLHGASSSSSSSTLVTVAPNISFHLQTPPLLHLP</sequence>